<dbReference type="Pfam" id="PF18759">
    <property type="entry name" value="Plavaka"/>
    <property type="match status" value="1"/>
</dbReference>
<accession>A0A8I3AFK5</accession>
<evidence type="ECO:0000313" key="2">
    <source>
        <dbReference type="Proteomes" id="UP000683000"/>
    </source>
</evidence>
<proteinExistence type="predicted"/>
<protein>
    <submittedName>
        <fullName evidence="1">Uncharacterized protein</fullName>
    </submittedName>
</protein>
<dbReference type="EMBL" id="JAGFBS010000003">
    <property type="protein sequence ID" value="KAG6380526.1"/>
    <property type="molecule type" value="Genomic_DNA"/>
</dbReference>
<gene>
    <name evidence="1" type="ORF">JVT61DRAFT_8692</name>
</gene>
<comment type="caution">
    <text evidence="1">The sequence shown here is derived from an EMBL/GenBank/DDBJ whole genome shotgun (WGS) entry which is preliminary data.</text>
</comment>
<keyword evidence="2" id="KW-1185">Reference proteome</keyword>
<sequence>MHFYYRDPLECVKLLFNNPFFADKMEYAPYKLYTSIEHDARVYTEWMRSDGAWERR</sequence>
<dbReference type="AlphaFoldDB" id="A0A8I3AFK5"/>
<evidence type="ECO:0000313" key="1">
    <source>
        <dbReference type="EMBL" id="KAG6380526.1"/>
    </source>
</evidence>
<reference evidence="1" key="1">
    <citation type="submission" date="2021-03" db="EMBL/GenBank/DDBJ databases">
        <title>Evolutionary innovations through gain and loss of genes in the ectomycorrhizal Boletales.</title>
        <authorList>
            <person name="Wu G."/>
            <person name="Miyauchi S."/>
            <person name="Morin E."/>
            <person name="Yang Z.-L."/>
            <person name="Xu J."/>
            <person name="Martin F.M."/>
        </authorList>
    </citation>
    <scope>NUCLEOTIDE SEQUENCE</scope>
    <source>
        <strain evidence="1">BR01</strain>
    </source>
</reference>
<dbReference type="InterPro" id="IPR041078">
    <property type="entry name" value="Plavaka"/>
</dbReference>
<organism evidence="1 2">
    <name type="scientific">Boletus reticuloceps</name>
    <dbReference type="NCBI Taxonomy" id="495285"/>
    <lineage>
        <taxon>Eukaryota</taxon>
        <taxon>Fungi</taxon>
        <taxon>Dikarya</taxon>
        <taxon>Basidiomycota</taxon>
        <taxon>Agaricomycotina</taxon>
        <taxon>Agaricomycetes</taxon>
        <taxon>Agaricomycetidae</taxon>
        <taxon>Boletales</taxon>
        <taxon>Boletineae</taxon>
        <taxon>Boletaceae</taxon>
        <taxon>Boletoideae</taxon>
        <taxon>Boletus</taxon>
    </lineage>
</organism>
<name>A0A8I3AFK5_9AGAM</name>
<dbReference type="OrthoDB" id="2688393at2759"/>
<dbReference type="Proteomes" id="UP000683000">
    <property type="component" value="Unassembled WGS sequence"/>
</dbReference>